<dbReference type="SMART" id="SM00280">
    <property type="entry name" value="KAZAL"/>
    <property type="match status" value="1"/>
</dbReference>
<dbReference type="PROSITE" id="PS51465">
    <property type="entry name" value="KAZAL_2"/>
    <property type="match status" value="1"/>
</dbReference>
<proteinExistence type="predicted"/>
<feature type="compositionally biased region" description="Low complexity" evidence="1">
    <location>
        <begin position="152"/>
        <end position="177"/>
    </location>
</feature>
<evidence type="ECO:0000313" key="4">
    <source>
        <dbReference type="Proteomes" id="UP000033867"/>
    </source>
</evidence>
<evidence type="ECO:0000313" key="3">
    <source>
        <dbReference type="EMBL" id="KKS72824.1"/>
    </source>
</evidence>
<dbReference type="InterPro" id="IPR002350">
    <property type="entry name" value="Kazal_dom"/>
</dbReference>
<comment type="caution">
    <text evidence="3">The sequence shown here is derived from an EMBL/GenBank/DDBJ whole genome shotgun (WGS) entry which is preliminary data.</text>
</comment>
<organism evidence="3 4">
    <name type="scientific">Candidatus Magasanikbacteria bacterium GW2011_GWE2_42_7</name>
    <dbReference type="NCBI Taxonomy" id="1619052"/>
    <lineage>
        <taxon>Bacteria</taxon>
        <taxon>Candidatus Magasanikiibacteriota</taxon>
    </lineage>
</organism>
<dbReference type="SUPFAM" id="SSF100895">
    <property type="entry name" value="Kazal-type serine protease inhibitors"/>
    <property type="match status" value="1"/>
</dbReference>
<dbReference type="Proteomes" id="UP000033867">
    <property type="component" value="Unassembled WGS sequence"/>
</dbReference>
<evidence type="ECO:0000259" key="2">
    <source>
        <dbReference type="PROSITE" id="PS51465"/>
    </source>
</evidence>
<dbReference type="Pfam" id="PF07648">
    <property type="entry name" value="Kazal_2"/>
    <property type="match status" value="1"/>
</dbReference>
<feature type="compositionally biased region" description="Low complexity" evidence="1">
    <location>
        <begin position="14"/>
        <end position="27"/>
    </location>
</feature>
<gene>
    <name evidence="3" type="ORF">UV42_C0004G0036</name>
</gene>
<sequence length="260" mass="27779">MVLLVGAGCGGPDSGTTTTSTDSATSTHDVVKKPGGVEPLDYAIEACEHSGYDVILKYDNETKTTDTYCQFNSGYACEAVSYITGTCTTTSTNRMYLVTTNGMPQNIRTCSNEEQPVCGKDGITYMNSCIAGLQQIAIQHQGVCSIEEQQASSGSDSTNKTGGTTGGSTQTTGSSKSDIPSWWGYIPSIIGYSGRQTATKEICTYEGNAIVYFVEDNCPECFSTLYNKSGSVLCHPSNDIANSCPNFFKKDSRSAYCKKM</sequence>
<name>A0A0G1BI04_9BACT</name>
<dbReference type="EMBL" id="LCEK01000004">
    <property type="protein sequence ID" value="KKS72824.1"/>
    <property type="molecule type" value="Genomic_DNA"/>
</dbReference>
<dbReference type="InterPro" id="IPR036058">
    <property type="entry name" value="Kazal_dom_sf"/>
</dbReference>
<dbReference type="Pfam" id="PF22311">
    <property type="entry name" value="DUF6970"/>
    <property type="match status" value="1"/>
</dbReference>
<feature type="region of interest" description="Disordered" evidence="1">
    <location>
        <begin position="151"/>
        <end position="177"/>
    </location>
</feature>
<dbReference type="InterPro" id="IPR054243">
    <property type="entry name" value="DUF6970"/>
</dbReference>
<dbReference type="AlphaFoldDB" id="A0A0G1BI04"/>
<feature type="domain" description="Kazal-like" evidence="2">
    <location>
        <begin position="109"/>
        <end position="146"/>
    </location>
</feature>
<protein>
    <submittedName>
        <fullName evidence="3">Kazal domain protein</fullName>
    </submittedName>
</protein>
<feature type="region of interest" description="Disordered" evidence="1">
    <location>
        <begin position="7"/>
        <end position="32"/>
    </location>
</feature>
<reference evidence="3 4" key="1">
    <citation type="journal article" date="2015" name="Nature">
        <title>rRNA introns, odd ribosomes, and small enigmatic genomes across a large radiation of phyla.</title>
        <authorList>
            <person name="Brown C.T."/>
            <person name="Hug L.A."/>
            <person name="Thomas B.C."/>
            <person name="Sharon I."/>
            <person name="Castelle C.J."/>
            <person name="Singh A."/>
            <person name="Wilkins M.J."/>
            <person name="Williams K.H."/>
            <person name="Banfield J.F."/>
        </authorList>
    </citation>
    <scope>NUCLEOTIDE SEQUENCE [LARGE SCALE GENOMIC DNA]</scope>
</reference>
<dbReference type="Gene3D" id="3.30.60.30">
    <property type="match status" value="1"/>
</dbReference>
<accession>A0A0G1BI04</accession>
<evidence type="ECO:0000256" key="1">
    <source>
        <dbReference type="SAM" id="MobiDB-lite"/>
    </source>
</evidence>
<dbReference type="CDD" id="cd00104">
    <property type="entry name" value="KAZAL_FS"/>
    <property type="match status" value="1"/>
</dbReference>